<reference evidence="1" key="1">
    <citation type="submission" date="2019-12" db="EMBL/GenBank/DDBJ databases">
        <title>Genome sequencing and annotation of Brassica cretica.</title>
        <authorList>
            <person name="Studholme D.J."/>
            <person name="Sarris P.F."/>
        </authorList>
    </citation>
    <scope>NUCLEOTIDE SEQUENCE</scope>
    <source>
        <strain evidence="1">PFS-102/07</strain>
        <tissue evidence="1">Leaf</tissue>
    </source>
</reference>
<sequence length="60" mass="7129">MESSLRVGAEIEEREYTRHRELEEEEGKDNPLKLKWGCLADRSQHLMTEKMVPCRGWIAR</sequence>
<dbReference type="AlphaFoldDB" id="A0A8S9GPN1"/>
<organism evidence="1">
    <name type="scientific">Brassica cretica</name>
    <name type="common">Mustard</name>
    <dbReference type="NCBI Taxonomy" id="69181"/>
    <lineage>
        <taxon>Eukaryota</taxon>
        <taxon>Viridiplantae</taxon>
        <taxon>Streptophyta</taxon>
        <taxon>Embryophyta</taxon>
        <taxon>Tracheophyta</taxon>
        <taxon>Spermatophyta</taxon>
        <taxon>Magnoliopsida</taxon>
        <taxon>eudicotyledons</taxon>
        <taxon>Gunneridae</taxon>
        <taxon>Pentapetalae</taxon>
        <taxon>rosids</taxon>
        <taxon>malvids</taxon>
        <taxon>Brassicales</taxon>
        <taxon>Brassicaceae</taxon>
        <taxon>Brassiceae</taxon>
        <taxon>Brassica</taxon>
    </lineage>
</organism>
<gene>
    <name evidence="1" type="ORF">F2Q70_00019108</name>
</gene>
<evidence type="ECO:0000313" key="1">
    <source>
        <dbReference type="EMBL" id="KAF2548215.1"/>
    </source>
</evidence>
<proteinExistence type="predicted"/>
<protein>
    <submittedName>
        <fullName evidence="1">Uncharacterized protein</fullName>
    </submittedName>
</protein>
<comment type="caution">
    <text evidence="1">The sequence shown here is derived from an EMBL/GenBank/DDBJ whole genome shotgun (WGS) entry which is preliminary data.</text>
</comment>
<dbReference type="EMBL" id="QGKY02001925">
    <property type="protein sequence ID" value="KAF2548215.1"/>
    <property type="molecule type" value="Genomic_DNA"/>
</dbReference>
<name>A0A8S9GPN1_BRACR</name>
<accession>A0A8S9GPN1</accession>